<protein>
    <submittedName>
        <fullName evidence="3">DUF2206 domain-containing protein</fullName>
    </submittedName>
</protein>
<accession>A0A8J7Y9V6</accession>
<feature type="transmembrane region" description="Helical" evidence="2">
    <location>
        <begin position="545"/>
        <end position="562"/>
    </location>
</feature>
<keyword evidence="2" id="KW-1133">Transmembrane helix</keyword>
<feature type="transmembrane region" description="Helical" evidence="2">
    <location>
        <begin position="483"/>
        <end position="506"/>
    </location>
</feature>
<gene>
    <name evidence="3" type="ORF">EGD98_00015</name>
</gene>
<feature type="transmembrane region" description="Helical" evidence="2">
    <location>
        <begin position="350"/>
        <end position="367"/>
    </location>
</feature>
<dbReference type="InterPro" id="IPR018701">
    <property type="entry name" value="DUF2206_membrane"/>
</dbReference>
<sequence>MALPEGGEAKTIYFEADINQKVLAQLSKVSRPRTVLYYSFGVIALATIGSLSDVPIGAPLVALCVLATGSFLLEHMDLSPVERLILVPAVGISLLAASSLLIPLLSGLGLLAAPIHQPLVVATAVSLPTIAAIMYWASQPNPTVPTVDISSRLLIPSLPVLLGGGGALIQQQYGLVSQNFVVMGLLVVCGPLLVYWAQTDFETAVALFGLATGVLLSHTLVTGYAVGIDVQMSLNTIDYVTDVGSWSVQDVFFKRGASAVGLSELVGYIGSERAHTGLPVIVGIPILFETVGNVAPDAVFDIVYVAVFGLTPAAVFRIGRQRLSRKEAFAAGVLVIAYYRFFHTSPAKQHMAQFFMAALLVGWVANIRSSHRNAIAAIVAIGIVFSHYTVTFLFLGFIILTYVLKKWYAEPDSLSAVSALFVSYFYAVVIIWYGIFTGGKKPLAALSAILASIESVLTSGSAQSRTGASVAAQQTVIVDQINLGLHGMLFGAIFLGVLVLLFHGVTTREPMFSVDIDPLALCFFSILGLSMVVSGYLGIDRALDISLIVLAPVAVLGVRYTLDSVGSRLSMPGLPSHTHKIAIVFVMLFFLFSSGLAYEAAGDPASSAINLHENPNSVVYTDEEYRAAQWVVDNRNNSTIYTGTFGSTAFHRVSGASLPYLQHYKNFSGQVEIPWNESGYIFVRKAAIVPQTSEPVPRYELGSEEYQYLRERSVPAYENSAVIILRIPAGNTERVSNTSRARVTPTDGATSTEPS</sequence>
<dbReference type="AlphaFoldDB" id="A0A8J7Y9V6"/>
<dbReference type="EMBL" id="RKLQ01000001">
    <property type="protein sequence ID" value="MBX0302045.1"/>
    <property type="molecule type" value="Genomic_DNA"/>
</dbReference>
<feature type="transmembrane region" description="Helical" evidence="2">
    <location>
        <begin position="149"/>
        <end position="169"/>
    </location>
</feature>
<feature type="transmembrane region" description="Helical" evidence="2">
    <location>
        <begin position="175"/>
        <end position="197"/>
    </location>
</feature>
<keyword evidence="2" id="KW-0812">Transmembrane</keyword>
<feature type="transmembrane region" description="Helical" evidence="2">
    <location>
        <begin position="374"/>
        <end position="404"/>
    </location>
</feature>
<feature type="transmembrane region" description="Helical" evidence="2">
    <location>
        <begin position="298"/>
        <end position="316"/>
    </location>
</feature>
<dbReference type="RefSeq" id="WP_220586296.1">
    <property type="nucleotide sequence ID" value="NZ_RKLQ01000001.1"/>
</dbReference>
<keyword evidence="2" id="KW-0472">Membrane</keyword>
<feature type="transmembrane region" description="Helical" evidence="2">
    <location>
        <begin position="57"/>
        <end position="73"/>
    </location>
</feature>
<dbReference type="Proteomes" id="UP000783863">
    <property type="component" value="Unassembled WGS sequence"/>
</dbReference>
<feature type="transmembrane region" description="Helical" evidence="2">
    <location>
        <begin position="204"/>
        <end position="226"/>
    </location>
</feature>
<comment type="caution">
    <text evidence="3">The sequence shown here is derived from an EMBL/GenBank/DDBJ whole genome shotgun (WGS) entry which is preliminary data.</text>
</comment>
<dbReference type="Pfam" id="PF09971">
    <property type="entry name" value="DUF2206"/>
    <property type="match status" value="1"/>
</dbReference>
<proteinExistence type="predicted"/>
<evidence type="ECO:0000313" key="4">
    <source>
        <dbReference type="Proteomes" id="UP000783863"/>
    </source>
</evidence>
<feature type="transmembrane region" description="Helical" evidence="2">
    <location>
        <begin position="35"/>
        <end position="51"/>
    </location>
</feature>
<evidence type="ECO:0000256" key="1">
    <source>
        <dbReference type="SAM" id="MobiDB-lite"/>
    </source>
</evidence>
<name>A0A8J7Y9V6_9EURY</name>
<reference evidence="3" key="1">
    <citation type="submission" date="2021-06" db="EMBL/GenBank/DDBJ databases">
        <title>Halomicroarcula sp. F24A a new haloarchaeum isolated from saline soil.</title>
        <authorList>
            <person name="Duran-Viseras A."/>
            <person name="Sanchez-Porro C."/>
            <person name="Ventosa A."/>
        </authorList>
    </citation>
    <scope>NUCLEOTIDE SEQUENCE</scope>
    <source>
        <strain evidence="3">F24A</strain>
    </source>
</reference>
<keyword evidence="4" id="KW-1185">Reference proteome</keyword>
<feature type="transmembrane region" description="Helical" evidence="2">
    <location>
        <begin position="119"/>
        <end position="137"/>
    </location>
</feature>
<feature type="region of interest" description="Disordered" evidence="1">
    <location>
        <begin position="734"/>
        <end position="755"/>
    </location>
</feature>
<organism evidence="3 4">
    <name type="scientific">Haloarcula salinisoli</name>
    <dbReference type="NCBI Taxonomy" id="2487746"/>
    <lineage>
        <taxon>Archaea</taxon>
        <taxon>Methanobacteriati</taxon>
        <taxon>Methanobacteriota</taxon>
        <taxon>Stenosarchaea group</taxon>
        <taxon>Halobacteria</taxon>
        <taxon>Halobacteriales</taxon>
        <taxon>Haloarculaceae</taxon>
        <taxon>Haloarcula</taxon>
    </lineage>
</organism>
<feature type="transmembrane region" description="Helical" evidence="2">
    <location>
        <begin position="582"/>
        <end position="601"/>
    </location>
</feature>
<feature type="transmembrane region" description="Helical" evidence="2">
    <location>
        <begin position="416"/>
        <end position="436"/>
    </location>
</feature>
<feature type="transmembrane region" description="Helical" evidence="2">
    <location>
        <begin position="85"/>
        <end position="113"/>
    </location>
</feature>
<feature type="transmembrane region" description="Helical" evidence="2">
    <location>
        <begin position="518"/>
        <end position="539"/>
    </location>
</feature>
<evidence type="ECO:0000313" key="3">
    <source>
        <dbReference type="EMBL" id="MBX0302045.1"/>
    </source>
</evidence>
<feature type="transmembrane region" description="Helical" evidence="2">
    <location>
        <begin position="328"/>
        <end position="344"/>
    </location>
</feature>
<evidence type="ECO:0000256" key="2">
    <source>
        <dbReference type="SAM" id="Phobius"/>
    </source>
</evidence>